<dbReference type="Proteomes" id="UP000269883">
    <property type="component" value="Chromosome"/>
</dbReference>
<accession>A0A2Z6AVU8</accession>
<evidence type="ECO:0000256" key="3">
    <source>
        <dbReference type="ARBA" id="ARBA00022840"/>
    </source>
</evidence>
<dbReference type="KEGG" id="dfl:DFE_0638"/>
<evidence type="ECO:0000256" key="1">
    <source>
        <dbReference type="ARBA" id="ARBA00022448"/>
    </source>
</evidence>
<sequence>MSPLLYELRDVVQEYGGREVLRVPKLDLYERRITGLAGPNGSGKSTLMRLLAFLESPAHGVVKYAGNGKADADNGVRREVTLLTQEPYLLKRSVAANVAYGMKVRGLGASLERVGHSLEMVGLDPELFMHRAWYELSGGEAQRVALAARLVLRPKVLLLDEPTASLDEVSVDRIHHAVLAAREQWGTTLVVVSHDMGWLNKVCDEIISLRSGRIQSPDNSS</sequence>
<dbReference type="PROSITE" id="PS50893">
    <property type="entry name" value="ABC_TRANSPORTER_2"/>
    <property type="match status" value="1"/>
</dbReference>
<name>A0A2Z6AVU8_9BACT</name>
<dbReference type="InterPro" id="IPR003439">
    <property type="entry name" value="ABC_transporter-like_ATP-bd"/>
</dbReference>
<dbReference type="EMBL" id="AP017378">
    <property type="protein sequence ID" value="BBD07364.1"/>
    <property type="molecule type" value="Genomic_DNA"/>
</dbReference>
<evidence type="ECO:0000256" key="2">
    <source>
        <dbReference type="ARBA" id="ARBA00022741"/>
    </source>
</evidence>
<keyword evidence="2" id="KW-0547">Nucleotide-binding</keyword>
<keyword evidence="3" id="KW-0067">ATP-binding</keyword>
<dbReference type="RefSeq" id="WP_126376553.1">
    <property type="nucleotide sequence ID" value="NZ_AP017378.1"/>
</dbReference>
<dbReference type="Gene3D" id="3.40.50.300">
    <property type="entry name" value="P-loop containing nucleotide triphosphate hydrolases"/>
    <property type="match status" value="1"/>
</dbReference>
<dbReference type="GO" id="GO:0016020">
    <property type="term" value="C:membrane"/>
    <property type="evidence" value="ECO:0007669"/>
    <property type="project" value="InterPro"/>
</dbReference>
<dbReference type="GO" id="GO:0016887">
    <property type="term" value="F:ATP hydrolysis activity"/>
    <property type="evidence" value="ECO:0007669"/>
    <property type="project" value="InterPro"/>
</dbReference>
<dbReference type="GO" id="GO:0005524">
    <property type="term" value="F:ATP binding"/>
    <property type="evidence" value="ECO:0007669"/>
    <property type="project" value="UniProtKB-KW"/>
</dbReference>
<gene>
    <name evidence="5" type="ORF">DFE_0638</name>
</gene>
<dbReference type="InterPro" id="IPR003593">
    <property type="entry name" value="AAA+_ATPase"/>
</dbReference>
<dbReference type="InterPro" id="IPR015856">
    <property type="entry name" value="ABC_transpr_CbiO/EcfA_su"/>
</dbReference>
<dbReference type="PANTHER" id="PTHR43423:SF1">
    <property type="entry name" value="ABC TRANSPORTER I FAMILY MEMBER 17"/>
    <property type="match status" value="1"/>
</dbReference>
<dbReference type="SMART" id="SM00382">
    <property type="entry name" value="AAA"/>
    <property type="match status" value="1"/>
</dbReference>
<keyword evidence="6" id="KW-1185">Reference proteome</keyword>
<proteinExistence type="predicted"/>
<keyword evidence="1" id="KW-0813">Transport</keyword>
<dbReference type="InterPro" id="IPR027417">
    <property type="entry name" value="P-loop_NTPase"/>
</dbReference>
<organism evidence="5 6">
    <name type="scientific">Desulfovibrio ferrophilus</name>
    <dbReference type="NCBI Taxonomy" id="241368"/>
    <lineage>
        <taxon>Bacteria</taxon>
        <taxon>Pseudomonadati</taxon>
        <taxon>Thermodesulfobacteriota</taxon>
        <taxon>Desulfovibrionia</taxon>
        <taxon>Desulfovibrionales</taxon>
        <taxon>Desulfovibrionaceae</taxon>
        <taxon>Desulfovibrio</taxon>
    </lineage>
</organism>
<evidence type="ECO:0000313" key="6">
    <source>
        <dbReference type="Proteomes" id="UP000269883"/>
    </source>
</evidence>
<evidence type="ECO:0000259" key="4">
    <source>
        <dbReference type="PROSITE" id="PS50893"/>
    </source>
</evidence>
<evidence type="ECO:0000313" key="5">
    <source>
        <dbReference type="EMBL" id="BBD07364.1"/>
    </source>
</evidence>
<protein>
    <submittedName>
        <fullName evidence="5">ABC transporter</fullName>
    </submittedName>
</protein>
<dbReference type="AlphaFoldDB" id="A0A2Z6AVU8"/>
<dbReference type="GO" id="GO:0055085">
    <property type="term" value="P:transmembrane transport"/>
    <property type="evidence" value="ECO:0007669"/>
    <property type="project" value="InterPro"/>
</dbReference>
<dbReference type="SUPFAM" id="SSF52540">
    <property type="entry name" value="P-loop containing nucleoside triphosphate hydrolases"/>
    <property type="match status" value="1"/>
</dbReference>
<dbReference type="OrthoDB" id="9809450at2"/>
<reference evidence="5 6" key="1">
    <citation type="journal article" date="2018" name="Sci. Adv.">
        <title>Multi-heme cytochromes provide a pathway for survival in energy-limited environments.</title>
        <authorList>
            <person name="Deng X."/>
            <person name="Dohmae N."/>
            <person name="Nealson K.H."/>
            <person name="Hashimoto K."/>
            <person name="Okamoto A."/>
        </authorList>
    </citation>
    <scope>NUCLEOTIDE SEQUENCE [LARGE SCALE GENOMIC DNA]</scope>
    <source>
        <strain evidence="5 6">IS5</strain>
    </source>
</reference>
<dbReference type="Pfam" id="PF00005">
    <property type="entry name" value="ABC_tran"/>
    <property type="match status" value="1"/>
</dbReference>
<feature type="domain" description="ABC transporter" evidence="4">
    <location>
        <begin position="6"/>
        <end position="221"/>
    </location>
</feature>
<dbReference type="PANTHER" id="PTHR43423">
    <property type="entry name" value="ABC TRANSPORTER I FAMILY MEMBER 17"/>
    <property type="match status" value="1"/>
</dbReference>
<dbReference type="CDD" id="cd03225">
    <property type="entry name" value="ABC_cobalt_CbiO_domain1"/>
    <property type="match status" value="1"/>
</dbReference>